<dbReference type="InterPro" id="IPR043519">
    <property type="entry name" value="NT_sf"/>
</dbReference>
<evidence type="ECO:0000313" key="10">
    <source>
        <dbReference type="Proteomes" id="UP000176593"/>
    </source>
</evidence>
<protein>
    <recommendedName>
        <fullName evidence="8">Poly A polymerase head domain-containing protein</fullName>
    </recommendedName>
</protein>
<dbReference type="Gene3D" id="1.10.3090.10">
    <property type="entry name" value="cca-adding enzyme, domain 2"/>
    <property type="match status" value="1"/>
</dbReference>
<evidence type="ECO:0000256" key="7">
    <source>
        <dbReference type="RuleBase" id="RU003953"/>
    </source>
</evidence>
<keyword evidence="5" id="KW-0479">Metal-binding</keyword>
<evidence type="ECO:0000313" key="9">
    <source>
        <dbReference type="EMBL" id="OGL86223.1"/>
    </source>
</evidence>
<dbReference type="EMBL" id="MGEQ01000010">
    <property type="protein sequence ID" value="OGL86223.1"/>
    <property type="molecule type" value="Genomic_DNA"/>
</dbReference>
<sequence>MEDLISWIQTIPSLVFLKELTRDLRDAELFFVGGGVRDWMCDRSMDQVDFDFVVRGVPLETLIAWLEKRGNIDVVGKTFGVIKFRSREFPKTCVDIALPRTEQSIPDSLGGYRDVSVQFDETLPMKDDLSRRDFTVNAMALNLDMGELVDPFDGQRDLETKTLRAVGDAQTRFQEDLTRILRGLRFACELNFAIEPQTFDAIKSLVPELNHLRKTTDASTYIVSRETIGDELSKAFAANPSQAICLLQELGALEELFPSVWRHLQVDAHYLEPVSRSKPEHLEHTIILLLRGLTAEEARTTLSFTGLDTIDKQSPRRLDVEHILWMIQRLQQHLTPQNISVMRASHFEKQFLGARGTQHMTLLDHLGHSTVVDAAKKRRTEICANWQCEEHEPIPPLITGDDVLRQGIPAGARVREILEMARDQQLDGHILTREAAIRFVKQQME</sequence>
<evidence type="ECO:0000256" key="3">
    <source>
        <dbReference type="ARBA" id="ARBA00022694"/>
    </source>
</evidence>
<keyword evidence="2 7" id="KW-0808">Transferase</keyword>
<evidence type="ECO:0000259" key="8">
    <source>
        <dbReference type="Pfam" id="PF01743"/>
    </source>
</evidence>
<dbReference type="CDD" id="cd05398">
    <property type="entry name" value="NT_ClassII-CCAase"/>
    <property type="match status" value="1"/>
</dbReference>
<evidence type="ECO:0000256" key="4">
    <source>
        <dbReference type="ARBA" id="ARBA00022695"/>
    </source>
</evidence>
<gene>
    <name evidence="9" type="ORF">A3I41_01490</name>
</gene>
<keyword evidence="6" id="KW-0460">Magnesium</keyword>
<dbReference type="PANTHER" id="PTHR46173">
    <property type="entry name" value="CCA TRNA NUCLEOTIDYLTRANSFERASE 1, MITOCHONDRIAL"/>
    <property type="match status" value="1"/>
</dbReference>
<evidence type="ECO:0000256" key="6">
    <source>
        <dbReference type="ARBA" id="ARBA00022842"/>
    </source>
</evidence>
<dbReference type="Gene3D" id="3.30.460.10">
    <property type="entry name" value="Beta Polymerase, domain 2"/>
    <property type="match status" value="1"/>
</dbReference>
<proteinExistence type="inferred from homology"/>
<evidence type="ECO:0000256" key="1">
    <source>
        <dbReference type="ARBA" id="ARBA00001946"/>
    </source>
</evidence>
<dbReference type="GO" id="GO:0016779">
    <property type="term" value="F:nucleotidyltransferase activity"/>
    <property type="evidence" value="ECO:0007669"/>
    <property type="project" value="UniProtKB-KW"/>
</dbReference>
<comment type="cofactor">
    <cofactor evidence="1">
        <name>Mg(2+)</name>
        <dbReference type="ChEBI" id="CHEBI:18420"/>
    </cofactor>
</comment>
<evidence type="ECO:0000256" key="5">
    <source>
        <dbReference type="ARBA" id="ARBA00022723"/>
    </source>
</evidence>
<dbReference type="SUPFAM" id="SSF81301">
    <property type="entry name" value="Nucleotidyltransferase"/>
    <property type="match status" value="1"/>
</dbReference>
<dbReference type="GO" id="GO:0046872">
    <property type="term" value="F:metal ion binding"/>
    <property type="evidence" value="ECO:0007669"/>
    <property type="project" value="UniProtKB-KW"/>
</dbReference>
<dbReference type="InterPro" id="IPR050264">
    <property type="entry name" value="Bact_CCA-adding_enz_type3_sf"/>
</dbReference>
<evidence type="ECO:0000256" key="2">
    <source>
        <dbReference type="ARBA" id="ARBA00022679"/>
    </source>
</evidence>
<accession>A0A1F7V6V8</accession>
<name>A0A1F7V6V8_9BACT</name>
<dbReference type="PANTHER" id="PTHR46173:SF1">
    <property type="entry name" value="CCA TRNA NUCLEOTIDYLTRANSFERASE 1, MITOCHONDRIAL"/>
    <property type="match status" value="1"/>
</dbReference>
<dbReference type="Pfam" id="PF01743">
    <property type="entry name" value="PolyA_pol"/>
    <property type="match status" value="1"/>
</dbReference>
<feature type="domain" description="Poly A polymerase head" evidence="8">
    <location>
        <begin position="29"/>
        <end position="164"/>
    </location>
</feature>
<dbReference type="GO" id="GO:0008033">
    <property type="term" value="P:tRNA processing"/>
    <property type="evidence" value="ECO:0007669"/>
    <property type="project" value="UniProtKB-KW"/>
</dbReference>
<keyword evidence="3" id="KW-0819">tRNA processing</keyword>
<keyword evidence="4" id="KW-0548">Nucleotidyltransferase</keyword>
<comment type="similarity">
    <text evidence="7">Belongs to the tRNA nucleotidyltransferase/poly(A) polymerase family.</text>
</comment>
<dbReference type="Proteomes" id="UP000176593">
    <property type="component" value="Unassembled WGS sequence"/>
</dbReference>
<organism evidence="9 10">
    <name type="scientific">Candidatus Uhrbacteria bacterium RIFCSPLOWO2_02_FULL_48_18</name>
    <dbReference type="NCBI Taxonomy" id="1802408"/>
    <lineage>
        <taxon>Bacteria</taxon>
        <taxon>Candidatus Uhriibacteriota</taxon>
    </lineage>
</organism>
<dbReference type="SUPFAM" id="SSF81891">
    <property type="entry name" value="Poly A polymerase C-terminal region-like"/>
    <property type="match status" value="1"/>
</dbReference>
<dbReference type="GO" id="GO:0000049">
    <property type="term" value="F:tRNA binding"/>
    <property type="evidence" value="ECO:0007669"/>
    <property type="project" value="TreeGrafter"/>
</dbReference>
<dbReference type="AlphaFoldDB" id="A0A1F7V6V8"/>
<keyword evidence="7" id="KW-0694">RNA-binding</keyword>
<reference evidence="9 10" key="1">
    <citation type="journal article" date="2016" name="Nat. Commun.">
        <title>Thousands of microbial genomes shed light on interconnected biogeochemical processes in an aquifer system.</title>
        <authorList>
            <person name="Anantharaman K."/>
            <person name="Brown C.T."/>
            <person name="Hug L.A."/>
            <person name="Sharon I."/>
            <person name="Castelle C.J."/>
            <person name="Probst A.J."/>
            <person name="Thomas B.C."/>
            <person name="Singh A."/>
            <person name="Wilkins M.J."/>
            <person name="Karaoz U."/>
            <person name="Brodie E.L."/>
            <person name="Williams K.H."/>
            <person name="Hubbard S.S."/>
            <person name="Banfield J.F."/>
        </authorList>
    </citation>
    <scope>NUCLEOTIDE SEQUENCE [LARGE SCALE GENOMIC DNA]</scope>
</reference>
<comment type="caution">
    <text evidence="9">The sequence shown here is derived from an EMBL/GenBank/DDBJ whole genome shotgun (WGS) entry which is preliminary data.</text>
</comment>
<dbReference type="InterPro" id="IPR002646">
    <property type="entry name" value="PolA_pol_head_dom"/>
</dbReference>